<feature type="region of interest" description="Disordered" evidence="3">
    <location>
        <begin position="860"/>
        <end position="883"/>
    </location>
</feature>
<proteinExistence type="predicted"/>
<dbReference type="InterPro" id="IPR001680">
    <property type="entry name" value="WD40_rpt"/>
</dbReference>
<feature type="compositionally biased region" description="Basic and acidic residues" evidence="3">
    <location>
        <begin position="860"/>
        <end position="878"/>
    </location>
</feature>
<name>A0AAW1RLW9_9CHLO</name>
<dbReference type="EMBL" id="JALJOS010000009">
    <property type="protein sequence ID" value="KAK9834784.1"/>
    <property type="molecule type" value="Genomic_DNA"/>
</dbReference>
<dbReference type="PANTHER" id="PTHR32215:SF0">
    <property type="entry name" value="CILIA- AND FLAGELLA-ASSOCIATED PROTEIN 57"/>
    <property type="match status" value="1"/>
</dbReference>
<evidence type="ECO:0000313" key="4">
    <source>
        <dbReference type="EMBL" id="KAK9834784.1"/>
    </source>
</evidence>
<dbReference type="SUPFAM" id="SSF50998">
    <property type="entry name" value="Quinoprotein alcohol dehydrogenase-like"/>
    <property type="match status" value="1"/>
</dbReference>
<evidence type="ECO:0000313" key="5">
    <source>
        <dbReference type="Proteomes" id="UP001438707"/>
    </source>
</evidence>
<feature type="coiled-coil region" evidence="2">
    <location>
        <begin position="708"/>
        <end position="768"/>
    </location>
</feature>
<protein>
    <recommendedName>
        <fullName evidence="6">Cilia-and flagella-associated protein 57</fullName>
    </recommendedName>
</protein>
<evidence type="ECO:0000256" key="2">
    <source>
        <dbReference type="SAM" id="Coils"/>
    </source>
</evidence>
<dbReference type="SUPFAM" id="SSF50978">
    <property type="entry name" value="WD40 repeat-like"/>
    <property type="match status" value="1"/>
</dbReference>
<feature type="repeat" description="WD" evidence="1">
    <location>
        <begin position="517"/>
        <end position="558"/>
    </location>
</feature>
<evidence type="ECO:0000256" key="1">
    <source>
        <dbReference type="PROSITE-ProRule" id="PRU00221"/>
    </source>
</evidence>
<keyword evidence="5" id="KW-1185">Reference proteome</keyword>
<organism evidence="4 5">
    <name type="scientific">Apatococcus lobatus</name>
    <dbReference type="NCBI Taxonomy" id="904363"/>
    <lineage>
        <taxon>Eukaryota</taxon>
        <taxon>Viridiplantae</taxon>
        <taxon>Chlorophyta</taxon>
        <taxon>core chlorophytes</taxon>
        <taxon>Trebouxiophyceae</taxon>
        <taxon>Chlorellales</taxon>
        <taxon>Chlorellaceae</taxon>
        <taxon>Apatococcus</taxon>
    </lineage>
</organism>
<dbReference type="SMART" id="SM00320">
    <property type="entry name" value="WD40"/>
    <property type="match status" value="9"/>
</dbReference>
<dbReference type="PROSITE" id="PS50294">
    <property type="entry name" value="WD_REPEATS_REGION"/>
    <property type="match status" value="1"/>
</dbReference>
<dbReference type="InterPro" id="IPR036322">
    <property type="entry name" value="WD40_repeat_dom_sf"/>
</dbReference>
<dbReference type="Pfam" id="PF00400">
    <property type="entry name" value="WD40"/>
    <property type="match status" value="2"/>
</dbReference>
<comment type="caution">
    <text evidence="4">The sequence shown here is derived from an EMBL/GenBank/DDBJ whole genome shotgun (WGS) entry which is preliminary data.</text>
</comment>
<keyword evidence="1" id="KW-0853">WD repeat</keyword>
<reference evidence="4 5" key="1">
    <citation type="journal article" date="2024" name="Nat. Commun.">
        <title>Phylogenomics reveals the evolutionary origins of lichenization in chlorophyte algae.</title>
        <authorList>
            <person name="Puginier C."/>
            <person name="Libourel C."/>
            <person name="Otte J."/>
            <person name="Skaloud P."/>
            <person name="Haon M."/>
            <person name="Grisel S."/>
            <person name="Petersen M."/>
            <person name="Berrin J.G."/>
            <person name="Delaux P.M."/>
            <person name="Dal Grande F."/>
            <person name="Keller J."/>
        </authorList>
    </citation>
    <scope>NUCLEOTIDE SEQUENCE [LARGE SCALE GENOMIC DNA]</scope>
    <source>
        <strain evidence="4 5">SAG 2145</strain>
    </source>
</reference>
<dbReference type="PROSITE" id="PS50082">
    <property type="entry name" value="WD_REPEATS_2"/>
    <property type="match status" value="1"/>
</dbReference>
<dbReference type="Proteomes" id="UP001438707">
    <property type="component" value="Unassembled WGS sequence"/>
</dbReference>
<evidence type="ECO:0000256" key="3">
    <source>
        <dbReference type="SAM" id="MobiDB-lite"/>
    </source>
</evidence>
<dbReference type="InterPro" id="IPR011047">
    <property type="entry name" value="Quinoprotein_ADH-like_sf"/>
</dbReference>
<keyword evidence="2" id="KW-0175">Coiled coil</keyword>
<evidence type="ECO:0008006" key="6">
    <source>
        <dbReference type="Google" id="ProtNLM"/>
    </source>
</evidence>
<dbReference type="InterPro" id="IPR052993">
    <property type="entry name" value="CFA-57"/>
</dbReference>
<dbReference type="PANTHER" id="PTHR32215">
    <property type="entry name" value="CILIA- AND FLAGELLA-ASSOCIATED PROTEIN 57"/>
    <property type="match status" value="1"/>
</dbReference>
<dbReference type="AlphaFoldDB" id="A0AAW1RLW9"/>
<gene>
    <name evidence="4" type="ORF">WJX74_010403</name>
</gene>
<dbReference type="InterPro" id="IPR015943">
    <property type="entry name" value="WD40/YVTN_repeat-like_dom_sf"/>
</dbReference>
<sequence>MPREKVVGHHSHGSTWGIIHGSPFAGRFKAVTRCRFRRYSQSESGPVLVDLEPGFRPGPPFSPLGFCRYLFGLRKDVKDNVHYLDDVTIVYPAGHNIVVNWTDSKTQKFVPGNLESEDITAITLSPNKRFLAMAERAEKGMITIFDLQTLKRRKVLVSVDTGSKEIVSLAFSPDTKLLAAQGGPGEWNLVIWSWEKAKQVAMIKASNQNSSPIHQCLFSPGTANDSGIVSVAGNTVFKCFRLADGALKQLPSALLKLEPQNYKAHAWSPEGDRVVVATDTGDILVIEGTELKLTLSSGLEGAALHCMVHYQKGFAVGADNGTVILFDREADDKLYRKGRSVVAVGQPHAIRSIACSPSEESLVCSLDNCCMLSLNLANAENVKGNESAFEPVAQPFHSGDVADIDTCIRKPLAVSCSSDHTIRIWNYHERSAELVKTFAEDLLSVALHPAGHMLLAGCIDKLRLLTITMDSLRSVKEIAIKGCRECSFSNGGHLFAAVNGTTVSIYSTWTCENIGNLRGHNGRVRSVIWSPDDQRLVTAGADGAVYEWRLQDFKREKENVLKGCNYGCVAATPDGKELFAVGSDKKLKQFEDSSGAGTQMVKEIDTKVLVTQISLPNGGRVLFAGTETGCIRAYKYPLTGEFQEYRCCSSSITRLRLSHDDGLLFVSSEDGSLFMFEVKDRDPARTTTKRDGERMNWSEEVLVGKADVEENRHHIIDLETQVNELRTQNEYQLRLKDMAQNEKIRELNEKYTAELEGSKLKLEAFVQEKNDQEMEYEEKLRSGREDAAGQATAAEATYQTRIMAELERYAELSREKDLLNERWDEQHTLLVESHERVVQEITEEYEARIQEEQIRMNTVEGEKEAAKRESSEVLHQQEEDADQEIEEMRDRYEGKLTAERDMGLRLKGENGIMKKRFSALQKDIDEAREECKALFDQKKELYQACPDPFLCTLLPAI</sequence>
<dbReference type="Gene3D" id="2.130.10.10">
    <property type="entry name" value="YVTN repeat-like/Quinoprotein amine dehydrogenase"/>
    <property type="match status" value="3"/>
</dbReference>
<accession>A0AAW1RLW9</accession>